<dbReference type="InterPro" id="IPR020751">
    <property type="entry name" value="aa-tRNA-synth_I_codon-bd_sub2"/>
</dbReference>
<keyword evidence="17" id="KW-1185">Reference proteome</keyword>
<keyword evidence="6 11" id="KW-0067">ATP-binding</keyword>
<reference evidence="16 17" key="1">
    <citation type="journal article" date="2011" name="J. Gen. Appl. Microbiol.">
        <title>Draft genome sequencing of the enigmatic yeast Saitoella complicata.</title>
        <authorList>
            <person name="Nishida H."/>
            <person name="Hamamoto M."/>
            <person name="Sugiyama J."/>
        </authorList>
    </citation>
    <scope>NUCLEOTIDE SEQUENCE [LARGE SCALE GENOMIC DNA]</scope>
    <source>
        <strain evidence="16 17">NRRL Y-17804</strain>
    </source>
</reference>
<dbReference type="SUPFAM" id="SSF52374">
    <property type="entry name" value="Nucleotidylyl transferase"/>
    <property type="match status" value="1"/>
</dbReference>
<dbReference type="GO" id="GO:0005739">
    <property type="term" value="C:mitochondrion"/>
    <property type="evidence" value="ECO:0007669"/>
    <property type="project" value="UniProtKB-SubCell"/>
</dbReference>
<dbReference type="CDD" id="cd00808">
    <property type="entry name" value="GluRS_core"/>
    <property type="match status" value="1"/>
</dbReference>
<dbReference type="HAMAP" id="MF_00022">
    <property type="entry name" value="Glu_tRNA_synth_type1"/>
    <property type="match status" value="1"/>
</dbReference>
<dbReference type="FunFam" id="3.40.50.620:FF:000045">
    <property type="entry name" value="Glutamate--tRNA ligase, mitochondrial"/>
    <property type="match status" value="1"/>
</dbReference>
<dbReference type="GO" id="GO:0005524">
    <property type="term" value="F:ATP binding"/>
    <property type="evidence" value="ECO:0007669"/>
    <property type="project" value="UniProtKB-KW"/>
</dbReference>
<dbReference type="InterPro" id="IPR014729">
    <property type="entry name" value="Rossmann-like_a/b/a_fold"/>
</dbReference>
<dbReference type="GO" id="GO:0000049">
    <property type="term" value="F:tRNA binding"/>
    <property type="evidence" value="ECO:0007669"/>
    <property type="project" value="InterPro"/>
</dbReference>
<evidence type="ECO:0000256" key="4">
    <source>
        <dbReference type="ARBA" id="ARBA00022598"/>
    </source>
</evidence>
<evidence type="ECO:0000256" key="10">
    <source>
        <dbReference type="ARBA" id="ARBA00072917"/>
    </source>
</evidence>
<dbReference type="InterPro" id="IPR001412">
    <property type="entry name" value="aa-tRNA-synth_I_CS"/>
</dbReference>
<dbReference type="InterPro" id="IPR033910">
    <property type="entry name" value="GluRS_core"/>
</dbReference>
<evidence type="ECO:0000256" key="13">
    <source>
        <dbReference type="SAM" id="SignalP"/>
    </source>
</evidence>
<dbReference type="EMBL" id="BACD03000040">
    <property type="protein sequence ID" value="GAO51040.1"/>
    <property type="molecule type" value="Genomic_DNA"/>
</dbReference>
<comment type="subcellular location">
    <subcellularLocation>
        <location evidence="1">Mitochondrion</location>
    </subcellularLocation>
</comment>
<dbReference type="InterPro" id="IPR004527">
    <property type="entry name" value="Glu-tRNA-ligase_bac/mito"/>
</dbReference>
<evidence type="ECO:0000256" key="8">
    <source>
        <dbReference type="ARBA" id="ARBA00023146"/>
    </source>
</evidence>
<reference evidence="16 17" key="3">
    <citation type="journal article" date="2015" name="Genome Announc.">
        <title>Draft Genome Sequence of the Archiascomycetous Yeast Saitoella complicata.</title>
        <authorList>
            <person name="Yamauchi K."/>
            <person name="Kondo S."/>
            <person name="Hamamoto M."/>
            <person name="Takahashi Y."/>
            <person name="Ogura Y."/>
            <person name="Hayashi T."/>
            <person name="Nishida H."/>
        </authorList>
    </citation>
    <scope>NUCLEOTIDE SEQUENCE [LARGE SCALE GENOMIC DNA]</scope>
    <source>
        <strain evidence="16 17">NRRL Y-17804</strain>
    </source>
</reference>
<dbReference type="Gene3D" id="3.40.50.620">
    <property type="entry name" value="HUPs"/>
    <property type="match status" value="1"/>
</dbReference>
<comment type="similarity">
    <text evidence="2">Belongs to the class-I aminoacyl-tRNA synthetase family. Glutamate--tRNA ligase type 1 subfamily.</text>
</comment>
<comment type="caution">
    <text evidence="16">The sequence shown here is derived from an EMBL/GenBank/DDBJ whole genome shotgun (WGS) entry which is preliminary data.</text>
</comment>
<dbReference type="Gene3D" id="1.10.10.350">
    <property type="match status" value="1"/>
</dbReference>
<dbReference type="PRINTS" id="PR00987">
    <property type="entry name" value="TRNASYNTHGLU"/>
</dbReference>
<dbReference type="GO" id="GO:0004818">
    <property type="term" value="F:glutamate-tRNA ligase activity"/>
    <property type="evidence" value="ECO:0007669"/>
    <property type="project" value="UniProtKB-EC"/>
</dbReference>
<keyword evidence="7 11" id="KW-0648">Protein biosynthesis</keyword>
<dbReference type="Pfam" id="PF19269">
    <property type="entry name" value="Anticodon_2"/>
    <property type="match status" value="1"/>
</dbReference>
<keyword evidence="13" id="KW-0732">Signal</keyword>
<evidence type="ECO:0000313" key="17">
    <source>
        <dbReference type="Proteomes" id="UP000033140"/>
    </source>
</evidence>
<dbReference type="PANTHER" id="PTHR43311">
    <property type="entry name" value="GLUTAMATE--TRNA LIGASE"/>
    <property type="match status" value="1"/>
</dbReference>
<dbReference type="InterPro" id="IPR008925">
    <property type="entry name" value="aa_tRNA-synth_I_cd-bd_sf"/>
</dbReference>
<dbReference type="InterPro" id="IPR049940">
    <property type="entry name" value="GluQ/Sye"/>
</dbReference>
<dbReference type="InterPro" id="IPR045462">
    <property type="entry name" value="aa-tRNA-synth_I_cd-bd"/>
</dbReference>
<dbReference type="EC" id="6.1.1.17" evidence="3"/>
<evidence type="ECO:0000256" key="12">
    <source>
        <dbReference type="SAM" id="MobiDB-lite"/>
    </source>
</evidence>
<dbReference type="STRING" id="698492.A0A0E9NNP1"/>
<feature type="domain" description="Glutamyl/glutaminyl-tRNA synthetase class Ib catalytic" evidence="14">
    <location>
        <begin position="117"/>
        <end position="448"/>
    </location>
</feature>
<feature type="domain" description="Aminoacyl-tRNA synthetase class I anticodon-binding" evidence="15">
    <location>
        <begin position="499"/>
        <end position="634"/>
    </location>
</feature>
<keyword evidence="8 11" id="KW-0030">Aminoacyl-tRNA synthetase</keyword>
<keyword evidence="4 11" id="KW-0436">Ligase</keyword>
<evidence type="ECO:0000259" key="14">
    <source>
        <dbReference type="Pfam" id="PF00749"/>
    </source>
</evidence>
<proteinExistence type="inferred from homology"/>
<dbReference type="AlphaFoldDB" id="A0A0E9NNP1"/>
<evidence type="ECO:0000256" key="3">
    <source>
        <dbReference type="ARBA" id="ARBA00012835"/>
    </source>
</evidence>
<dbReference type="NCBIfam" id="TIGR00464">
    <property type="entry name" value="gltX_bact"/>
    <property type="match status" value="1"/>
</dbReference>
<gene>
    <name evidence="16" type="ORF">G7K_5152-t1</name>
</gene>
<dbReference type="InterPro" id="IPR000924">
    <property type="entry name" value="Glu/Gln-tRNA-synth"/>
</dbReference>
<evidence type="ECO:0000256" key="9">
    <source>
        <dbReference type="ARBA" id="ARBA00030865"/>
    </source>
</evidence>
<evidence type="ECO:0000256" key="2">
    <source>
        <dbReference type="ARBA" id="ARBA00007894"/>
    </source>
</evidence>
<feature type="signal peptide" evidence="13">
    <location>
        <begin position="1"/>
        <end position="17"/>
    </location>
</feature>
<sequence>MWMDILWWHIVLLQTGGKTYVRWGGEGLTELSSNEYLTEKRESPFARTSGTFYSSAHRVRRSGMSAAVHVPPSSSIMLLSRSTPTRLALPRKAPNPWITSKRSYAKKPKFHPTTPARTRFAPSPTGFLHLGGLRTALYNYLLAKNTGGQFLLRIEDTDQARTVPGAEESLQRTLSWAGLTPDESPTSGGSYGPYKQSERLPIYRQHAEDLVQRGQAYRCFCSAERLESLRNQGAGVNRAVGSYDRACTHISDAESQERVAKGERHTIRLLTPDEFPKVNDLVFGTVQFHRAPEAKAAAGPNVFAAQATYDDPVLLKSDGYPTYHLASVVDDHLMQISHVVRGEEWLPSTPKHLAIYDAFGWDAPKFAHLPLLTNLEGKKLSKRENDANVDMYIKEGYLPEALLNFVALLGWGAPMTMRDQVFTLEEMTKAFRLDKVTKGSTAVAPEKLIFLNKKHLSQRPDQGADWIYGVVKPALEEKFGKGENSEMKSYEQDSSVLLDAGYVKKVYALLHERLRKPTDLPESCDYFWRNPHEGKSGPELSSKLEPFWAVGLPVTTLLQHFQAIEIWDETNVNNAIDAAWKEVEGKDEVQGTFSKKHLLMSLRVCVCGGKMGADIAKTVEIIGRARVLARIEACLETEKKYRVHFSWILTSQHFDKMTTKNIWMRSSHLLDGALK</sequence>
<reference evidence="16 17" key="2">
    <citation type="journal article" date="2014" name="J. Gen. Appl. Microbiol.">
        <title>The early diverging ascomycetous budding yeast Saitoella complicata has three histone deacetylases belonging to the Clr6, Hos2, and Rpd3 lineages.</title>
        <authorList>
            <person name="Nishida H."/>
            <person name="Matsumoto T."/>
            <person name="Kondo S."/>
            <person name="Hamamoto M."/>
            <person name="Yoshikawa H."/>
        </authorList>
    </citation>
    <scope>NUCLEOTIDE SEQUENCE [LARGE SCALE GENOMIC DNA]</scope>
    <source>
        <strain evidence="16 17">NRRL Y-17804</strain>
    </source>
</reference>
<evidence type="ECO:0000256" key="1">
    <source>
        <dbReference type="ARBA" id="ARBA00004173"/>
    </source>
</evidence>
<evidence type="ECO:0000256" key="7">
    <source>
        <dbReference type="ARBA" id="ARBA00022917"/>
    </source>
</evidence>
<dbReference type="PROSITE" id="PS00178">
    <property type="entry name" value="AA_TRNA_LIGASE_I"/>
    <property type="match status" value="1"/>
</dbReference>
<evidence type="ECO:0000259" key="15">
    <source>
        <dbReference type="Pfam" id="PF19269"/>
    </source>
</evidence>
<dbReference type="InterPro" id="IPR020058">
    <property type="entry name" value="Glu/Gln-tRNA-synth_Ib_cat-dom"/>
</dbReference>
<dbReference type="SUPFAM" id="SSF48163">
    <property type="entry name" value="An anticodon-binding domain of class I aminoacyl-tRNA synthetases"/>
    <property type="match status" value="1"/>
</dbReference>
<dbReference type="GO" id="GO:0006424">
    <property type="term" value="P:glutamyl-tRNA aminoacylation"/>
    <property type="evidence" value="ECO:0007669"/>
    <property type="project" value="InterPro"/>
</dbReference>
<dbReference type="Pfam" id="PF00749">
    <property type="entry name" value="tRNA-synt_1c"/>
    <property type="match status" value="1"/>
</dbReference>
<evidence type="ECO:0000256" key="11">
    <source>
        <dbReference type="RuleBase" id="RU363037"/>
    </source>
</evidence>
<evidence type="ECO:0000256" key="6">
    <source>
        <dbReference type="ARBA" id="ARBA00022840"/>
    </source>
</evidence>
<dbReference type="Proteomes" id="UP000033140">
    <property type="component" value="Unassembled WGS sequence"/>
</dbReference>
<protein>
    <recommendedName>
        <fullName evidence="10">Glutamate--tRNA ligase, mitochondrial</fullName>
        <ecNumber evidence="3">6.1.1.17</ecNumber>
    </recommendedName>
    <alternativeName>
        <fullName evidence="9">Glutamyl-tRNA synthetase</fullName>
    </alternativeName>
</protein>
<accession>A0A0E9NNP1</accession>
<feature type="chain" id="PRO_5002430651" description="Glutamate--tRNA ligase, mitochondrial" evidence="13">
    <location>
        <begin position="18"/>
        <end position="675"/>
    </location>
</feature>
<organism evidence="16 17">
    <name type="scientific">Saitoella complicata (strain BCRC 22490 / CBS 7301 / JCM 7358 / NBRC 10748 / NRRL Y-17804)</name>
    <dbReference type="NCBI Taxonomy" id="698492"/>
    <lineage>
        <taxon>Eukaryota</taxon>
        <taxon>Fungi</taxon>
        <taxon>Dikarya</taxon>
        <taxon>Ascomycota</taxon>
        <taxon>Taphrinomycotina</taxon>
        <taxon>Taphrinomycotina incertae sedis</taxon>
        <taxon>Saitoella</taxon>
    </lineage>
</organism>
<evidence type="ECO:0000256" key="5">
    <source>
        <dbReference type="ARBA" id="ARBA00022741"/>
    </source>
</evidence>
<evidence type="ECO:0000313" key="16">
    <source>
        <dbReference type="EMBL" id="GAO51040.1"/>
    </source>
</evidence>
<feature type="region of interest" description="Disordered" evidence="12">
    <location>
        <begin position="172"/>
        <end position="195"/>
    </location>
</feature>
<dbReference type="GO" id="GO:0008270">
    <property type="term" value="F:zinc ion binding"/>
    <property type="evidence" value="ECO:0007669"/>
    <property type="project" value="InterPro"/>
</dbReference>
<keyword evidence="5 11" id="KW-0547">Nucleotide-binding</keyword>
<dbReference type="PANTHER" id="PTHR43311:SF2">
    <property type="entry name" value="GLUTAMATE--TRNA LIGASE, MITOCHONDRIAL-RELATED"/>
    <property type="match status" value="1"/>
</dbReference>
<name>A0A0E9NNP1_SAICN</name>